<dbReference type="Pfam" id="PF00501">
    <property type="entry name" value="AMP-binding"/>
    <property type="match status" value="1"/>
</dbReference>
<dbReference type="Gene3D" id="3.40.50.12780">
    <property type="entry name" value="N-terminal domain of ligase-like"/>
    <property type="match status" value="1"/>
</dbReference>
<name>A0A7U4QKW1_DESA2</name>
<dbReference type="InterPro" id="IPR020845">
    <property type="entry name" value="AMP-binding_CS"/>
</dbReference>
<dbReference type="PANTHER" id="PTHR43272:SF52">
    <property type="entry name" value="AMP-DEPENDENT SYNTHETASE_LIGASE DOMAIN-CONTAINING PROTEIN"/>
    <property type="match status" value="1"/>
</dbReference>
<dbReference type="EMBL" id="CP013015">
    <property type="protein sequence ID" value="AMM41228.1"/>
    <property type="molecule type" value="Genomic_DNA"/>
</dbReference>
<proteinExistence type="predicted"/>
<dbReference type="OrthoDB" id="9803968at2"/>
<accession>A0A7U4QKW1</accession>
<dbReference type="RefSeq" id="WP_066062925.1">
    <property type="nucleotide sequence ID" value="NZ_CP013015.1"/>
</dbReference>
<gene>
    <name evidence="3" type="ORF">HS1_001426</name>
</gene>
<feature type="domain" description="AMP-dependent synthetase/ligase" evidence="2">
    <location>
        <begin position="11"/>
        <end position="418"/>
    </location>
</feature>
<evidence type="ECO:0000313" key="3">
    <source>
        <dbReference type="EMBL" id="AMM41228.1"/>
    </source>
</evidence>
<comment type="catalytic activity">
    <reaction evidence="1">
        <text>a long-chain fatty acid + ATP + CoA = a long-chain fatty acyl-CoA + AMP + diphosphate</text>
        <dbReference type="Rhea" id="RHEA:15421"/>
        <dbReference type="ChEBI" id="CHEBI:30616"/>
        <dbReference type="ChEBI" id="CHEBI:33019"/>
        <dbReference type="ChEBI" id="CHEBI:57287"/>
        <dbReference type="ChEBI" id="CHEBI:57560"/>
        <dbReference type="ChEBI" id="CHEBI:83139"/>
        <dbReference type="ChEBI" id="CHEBI:456215"/>
        <dbReference type="EC" id="6.2.1.3"/>
    </reaction>
    <physiologicalReaction direction="left-to-right" evidence="1">
        <dbReference type="Rhea" id="RHEA:15422"/>
    </physiologicalReaction>
</comment>
<dbReference type="Gene3D" id="3.30.300.30">
    <property type="match status" value="1"/>
</dbReference>
<dbReference type="PROSITE" id="PS00455">
    <property type="entry name" value="AMP_BINDING"/>
    <property type="match status" value="1"/>
</dbReference>
<dbReference type="Pfam" id="PF23562">
    <property type="entry name" value="AMP-binding_C_3"/>
    <property type="match status" value="1"/>
</dbReference>
<dbReference type="KEGG" id="daw:HS1_001426"/>
<dbReference type="AlphaFoldDB" id="A0A7U4QKW1"/>
<evidence type="ECO:0000256" key="1">
    <source>
        <dbReference type="ARBA" id="ARBA00024484"/>
    </source>
</evidence>
<evidence type="ECO:0000259" key="2">
    <source>
        <dbReference type="Pfam" id="PF00501"/>
    </source>
</evidence>
<sequence length="603" mass="69285">MHYLTTLKELFQQSVEKYPQATFLEIWDGEKYLSFTYQEIFVLIKKLVAGLANQGLKSGEKIALLGENSPGWVVCYLAIVCGGWIVVPLDKELKPKEIAKLIKFSDVKIIFVSQALYLKLERIKRNNYQIYIFNPFLKGDDDLSQLMVEEPPNLYIERVVKKDDLASIVFTSGTTGAAKGVMLTHYNFVSDILASMERIRLLHKDRLLLILPLHHTFSLTAGLFCPMCKGASIVIENNKNRVLKVFQEKHPSIFIAVPRVFELLYNRIEAEVKKQGNWEQWTKGISLVRKIKKYTGINIGKLVFSKLHKQLGGRIRLFVSGGAALPPAIAYKYFNLGLPLLQGWGMTELSPVGTILSYHKLRFYFTHYYEKRVASIGPPLDGLTIELIDVPERGLYANLGEKEGELVVTGPMLTPGYYKDEDANKTVFFSLNGQRWFKTGDVGKKDSEGNFYITGRSKYVIVTSEGKNVHPEEVEEALEQSPFIQESLVLGHKEHKKELVVALIVPHAQYLKQYLEQKNLSFTWENIYEIIYKEIKQNVQQIASYKWPCDFAITEYDENTGEFKAFEKTTTLKIKRDLYKFSSFYSYRSLKKGGWRKIFFKKL</sequence>
<dbReference type="InterPro" id="IPR000873">
    <property type="entry name" value="AMP-dep_synth/lig_dom"/>
</dbReference>
<evidence type="ECO:0000313" key="4">
    <source>
        <dbReference type="Proteomes" id="UP000070560"/>
    </source>
</evidence>
<dbReference type="PANTHER" id="PTHR43272">
    <property type="entry name" value="LONG-CHAIN-FATTY-ACID--COA LIGASE"/>
    <property type="match status" value="1"/>
</dbReference>
<keyword evidence="4" id="KW-1185">Reference proteome</keyword>
<reference evidence="3 4" key="1">
    <citation type="submission" date="2015-10" db="EMBL/GenBank/DDBJ databases">
        <title>Candidatus Desulfofervidus auxilii, a hydrogenotrophic sulfate-reducing bacterium involved in the thermophilic anaerobic oxidation of methane.</title>
        <authorList>
            <person name="Krukenberg V."/>
            <person name="Richter M."/>
            <person name="Wegener G."/>
        </authorList>
    </citation>
    <scope>NUCLEOTIDE SEQUENCE [LARGE SCALE GENOMIC DNA]</scope>
    <source>
        <strain evidence="3 4">HS1</strain>
    </source>
</reference>
<dbReference type="Proteomes" id="UP000070560">
    <property type="component" value="Chromosome"/>
</dbReference>
<dbReference type="InterPro" id="IPR042099">
    <property type="entry name" value="ANL_N_sf"/>
</dbReference>
<organism evidence="3 4">
    <name type="scientific">Desulfofervidus auxilii</name>
    <dbReference type="NCBI Taxonomy" id="1621989"/>
    <lineage>
        <taxon>Bacteria</taxon>
        <taxon>Pseudomonadati</taxon>
        <taxon>Thermodesulfobacteriota</taxon>
        <taxon>Candidatus Desulfofervidia</taxon>
        <taxon>Candidatus Desulfofervidales</taxon>
        <taxon>Candidatus Desulfofervidaceae</taxon>
        <taxon>Candidatus Desulfofervidus</taxon>
    </lineage>
</organism>
<protein>
    <submittedName>
        <fullName evidence="3">AMP-forming long-chain acyl-CoA synthetase</fullName>
    </submittedName>
</protein>
<dbReference type="InterPro" id="IPR045851">
    <property type="entry name" value="AMP-bd_C_sf"/>
</dbReference>
<dbReference type="GO" id="GO:0016020">
    <property type="term" value="C:membrane"/>
    <property type="evidence" value="ECO:0007669"/>
    <property type="project" value="TreeGrafter"/>
</dbReference>
<dbReference type="SUPFAM" id="SSF56801">
    <property type="entry name" value="Acetyl-CoA synthetase-like"/>
    <property type="match status" value="1"/>
</dbReference>
<dbReference type="GO" id="GO:0004467">
    <property type="term" value="F:long-chain fatty acid-CoA ligase activity"/>
    <property type="evidence" value="ECO:0007669"/>
    <property type="project" value="UniProtKB-EC"/>
</dbReference>